<dbReference type="SMART" id="SM00490">
    <property type="entry name" value="HELICc"/>
    <property type="match status" value="1"/>
</dbReference>
<evidence type="ECO:0000259" key="4">
    <source>
        <dbReference type="PROSITE" id="PS51192"/>
    </source>
</evidence>
<keyword evidence="6" id="KW-0347">Helicase</keyword>
<dbReference type="Pfam" id="PF00271">
    <property type="entry name" value="Helicase_C"/>
    <property type="match status" value="1"/>
</dbReference>
<dbReference type="PROSITE" id="PS50966">
    <property type="entry name" value="ZF_SWIM"/>
    <property type="match status" value="1"/>
</dbReference>
<dbReference type="InterPro" id="IPR027417">
    <property type="entry name" value="P-loop_NTPase"/>
</dbReference>
<feature type="domain" description="Helicase C-terminal" evidence="5">
    <location>
        <begin position="848"/>
        <end position="1001"/>
    </location>
</feature>
<dbReference type="Gene3D" id="3.40.50.300">
    <property type="entry name" value="P-loop containing nucleotide triphosphate hydrolases"/>
    <property type="match status" value="1"/>
</dbReference>
<keyword evidence="2" id="KW-0479">Metal-binding</keyword>
<dbReference type="Pfam" id="PF00176">
    <property type="entry name" value="SNF2-rel_dom"/>
    <property type="match status" value="1"/>
</dbReference>
<keyword evidence="2" id="KW-0863">Zinc-finger</keyword>
<dbReference type="InterPro" id="IPR049730">
    <property type="entry name" value="SNF2/RAD54-like_C"/>
</dbReference>
<dbReference type="InterPro" id="IPR001650">
    <property type="entry name" value="Helicase_C-like"/>
</dbReference>
<protein>
    <submittedName>
        <fullName evidence="6">DEAD/DEAH box helicase</fullName>
        <ecNumber evidence="6">3.6.4.-</ecNumber>
    </submittedName>
</protein>
<gene>
    <name evidence="6" type="ORF">QEH59_01715</name>
</gene>
<dbReference type="CDD" id="cd18793">
    <property type="entry name" value="SF2_C_SNF"/>
    <property type="match status" value="1"/>
</dbReference>
<dbReference type="PANTHER" id="PTHR10799">
    <property type="entry name" value="SNF2/RAD54 HELICASE FAMILY"/>
    <property type="match status" value="1"/>
</dbReference>
<dbReference type="Proteomes" id="UP001243717">
    <property type="component" value="Unassembled WGS sequence"/>
</dbReference>
<keyword evidence="6" id="KW-0067">ATP-binding</keyword>
<dbReference type="InterPro" id="IPR000330">
    <property type="entry name" value="SNF2_N"/>
</dbReference>
<dbReference type="PROSITE" id="PS51194">
    <property type="entry name" value="HELICASE_CTER"/>
    <property type="match status" value="1"/>
</dbReference>
<dbReference type="SMART" id="SM00487">
    <property type="entry name" value="DEXDc"/>
    <property type="match status" value="1"/>
</dbReference>
<organism evidence="6 7">
    <name type="scientific">Thalassobacterium sedimentorum</name>
    <dbReference type="NCBI Taxonomy" id="3041258"/>
    <lineage>
        <taxon>Bacteria</taxon>
        <taxon>Pseudomonadati</taxon>
        <taxon>Verrucomicrobiota</taxon>
        <taxon>Opitutia</taxon>
        <taxon>Puniceicoccales</taxon>
        <taxon>Coraliomargaritaceae</taxon>
        <taxon>Thalassobacterium</taxon>
    </lineage>
</organism>
<evidence type="ECO:0000313" key="7">
    <source>
        <dbReference type="Proteomes" id="UP001243717"/>
    </source>
</evidence>
<sequence length="1010" mass="112625">MAFASKPAPKFDRDFLIDLGGGIVFRAAEKLFESHAVESAEWDSPVLKGLVNGGDGQFTPELNLRSTVFAESSCSCPDGRKRKVCVHVLATALHYQALREEAKHAQVAESLAAAPEPEAAPREQPKLPRVRSIKLGEGGIPLRVLVFLPPNLEAAAQRGAIVLKLDGAAGREILPLNKLNPRQKYTVVPKQVAVLKLVESWCGGKLSSIMQLTGGQLRRLLDTLKGEPVVYWVKKPNAPIAWVEGTLPGVYEFLGQAEPEVSVEGAASESEPVALDPEPPRQRFRSDISLREKSRPNLRRIAEAKRPKLWKTSKEDYPVASAVADSMEGYSTSRIVVDGSTHYIAIRMPAGDADSVQPLRRILKAEGFMLEPSNRKWWLRDRHKTLNFLATHWKALQVEWGAEFTENFQAKFKEVEISALDVKAREDAGKFALDISLSQQTDETELRRALASGKNYVESIDGGITLLDSQSVEQLHEIERAISGQADRPFTPTFSKRLDTQDLSDVEDLLDELCEGWQPPQAWQSRSRALKEVGALEAAPVRPGFDAILRTYQRIGVAWLWHLYRHQLGGVLADEMGLGKTLQALALIECIRKQDTGELDISVARHPALVVCPASLVENWQRETARFTPNLKTLKHHGPRRAKEPVVLEEYDLIITSYGTLRQDAELLSTMDWCVVIGDEAQHIKNRRSQNAKTLMSLHADGRFLLTGTPVENSLDDLLSLFSFLMPGYLQKPAGKLSQDDKAWHNKRQAERAAAYILRRSKKEVAPELPDKIEKTFFCELGGKQQRFYQETLEKTRRDIFNLEMSGANAGRVQFAAFTELLRLRQACVDPRILDEDFPEKDSAKLAAFDEVLDECLDAGSRILVFSSFVTALKLLSEHLEKKGHKFCYLDGKTKNRLAICDEFNQDESIPVFLISLKAGGTGLNLTGADTVLHYDPWWNPAAEAQATDRAHRIGQTKVVTSIKLIAANTVEEKVLELQAQKAEILKELFEESEAANSKVSLDDIKNLLG</sequence>
<dbReference type="EC" id="3.6.4.-" evidence="6"/>
<keyword evidence="6" id="KW-0547">Nucleotide-binding</keyword>
<dbReference type="EMBL" id="JARXIC010000002">
    <property type="protein sequence ID" value="MDQ8193125.1"/>
    <property type="molecule type" value="Genomic_DNA"/>
</dbReference>
<reference evidence="6 7" key="1">
    <citation type="submission" date="2023-04" db="EMBL/GenBank/DDBJ databases">
        <title>A novel bacteria isolated from coastal sediment.</title>
        <authorList>
            <person name="Liu X.-J."/>
            <person name="Du Z.-J."/>
        </authorList>
    </citation>
    <scope>NUCLEOTIDE SEQUENCE [LARGE SCALE GENOMIC DNA]</scope>
    <source>
        <strain evidence="6 7">SDUM461004</strain>
    </source>
</reference>
<keyword evidence="1 6" id="KW-0378">Hydrolase</keyword>
<dbReference type="SUPFAM" id="SSF52540">
    <property type="entry name" value="P-loop containing nucleoside triphosphate hydrolases"/>
    <property type="match status" value="2"/>
</dbReference>
<evidence type="ECO:0000256" key="2">
    <source>
        <dbReference type="PROSITE-ProRule" id="PRU00325"/>
    </source>
</evidence>
<dbReference type="InterPro" id="IPR014001">
    <property type="entry name" value="Helicase_ATP-bd"/>
</dbReference>
<comment type="caution">
    <text evidence="6">The sequence shown here is derived from an EMBL/GenBank/DDBJ whole genome shotgun (WGS) entry which is preliminary data.</text>
</comment>
<evidence type="ECO:0000259" key="5">
    <source>
        <dbReference type="PROSITE" id="PS51194"/>
    </source>
</evidence>
<dbReference type="GO" id="GO:0016787">
    <property type="term" value="F:hydrolase activity"/>
    <property type="evidence" value="ECO:0007669"/>
    <property type="project" value="UniProtKB-KW"/>
</dbReference>
<dbReference type="PROSITE" id="PS51192">
    <property type="entry name" value="HELICASE_ATP_BIND_1"/>
    <property type="match status" value="1"/>
</dbReference>
<keyword evidence="2" id="KW-0862">Zinc</keyword>
<feature type="domain" description="SWIM-type" evidence="3">
    <location>
        <begin position="58"/>
        <end position="96"/>
    </location>
</feature>
<proteinExistence type="predicted"/>
<keyword evidence="7" id="KW-1185">Reference proteome</keyword>
<dbReference type="GO" id="GO:0004386">
    <property type="term" value="F:helicase activity"/>
    <property type="evidence" value="ECO:0007669"/>
    <property type="project" value="UniProtKB-KW"/>
</dbReference>
<evidence type="ECO:0000256" key="1">
    <source>
        <dbReference type="ARBA" id="ARBA00022801"/>
    </source>
</evidence>
<dbReference type="InterPro" id="IPR007527">
    <property type="entry name" value="Znf_SWIM"/>
</dbReference>
<dbReference type="InterPro" id="IPR038718">
    <property type="entry name" value="SNF2-like_sf"/>
</dbReference>
<dbReference type="RefSeq" id="WP_308983633.1">
    <property type="nucleotide sequence ID" value="NZ_JARXIC010000002.1"/>
</dbReference>
<evidence type="ECO:0000259" key="3">
    <source>
        <dbReference type="PROSITE" id="PS50966"/>
    </source>
</evidence>
<name>A0ABU1AEI1_9BACT</name>
<accession>A0ABU1AEI1</accession>
<feature type="domain" description="Helicase ATP-binding" evidence="4">
    <location>
        <begin position="561"/>
        <end position="728"/>
    </location>
</feature>
<evidence type="ECO:0000313" key="6">
    <source>
        <dbReference type="EMBL" id="MDQ8193125.1"/>
    </source>
</evidence>
<dbReference type="Gene3D" id="3.40.50.10810">
    <property type="entry name" value="Tandem AAA-ATPase domain"/>
    <property type="match status" value="1"/>
</dbReference>
<dbReference type="Pfam" id="PF04434">
    <property type="entry name" value="SWIM"/>
    <property type="match status" value="1"/>
</dbReference>